<name>A0A7C5AM39_9BACT</name>
<accession>A0A7C5AM39</accession>
<sequence length="87" mass="10048">MTPYSDNPTAFQEALREENRRLKYLRLLVDLALGEIRAGHLTRPQAEQVVANLRSQALKLFPGKELAFDLIYGPRLRRAITETFQLH</sequence>
<protein>
    <submittedName>
        <fullName evidence="1">Uncharacterized protein</fullName>
    </submittedName>
</protein>
<organism evidence="1">
    <name type="scientific">Desulfobacca acetoxidans</name>
    <dbReference type="NCBI Taxonomy" id="60893"/>
    <lineage>
        <taxon>Bacteria</taxon>
        <taxon>Pseudomonadati</taxon>
        <taxon>Thermodesulfobacteriota</taxon>
        <taxon>Desulfobaccia</taxon>
        <taxon>Desulfobaccales</taxon>
        <taxon>Desulfobaccaceae</taxon>
        <taxon>Desulfobacca</taxon>
    </lineage>
</organism>
<proteinExistence type="predicted"/>
<evidence type="ECO:0000313" key="1">
    <source>
        <dbReference type="EMBL" id="HGZ11472.1"/>
    </source>
</evidence>
<dbReference type="EMBL" id="DTKJ01000031">
    <property type="protein sequence ID" value="HGZ11472.1"/>
    <property type="molecule type" value="Genomic_DNA"/>
</dbReference>
<reference evidence="1" key="1">
    <citation type="journal article" date="2020" name="mSystems">
        <title>Genome- and Community-Level Interaction Insights into Carbon Utilization and Element Cycling Functions of Hydrothermarchaeota in Hydrothermal Sediment.</title>
        <authorList>
            <person name="Zhou Z."/>
            <person name="Liu Y."/>
            <person name="Xu W."/>
            <person name="Pan J."/>
            <person name="Luo Z.H."/>
            <person name="Li M."/>
        </authorList>
    </citation>
    <scope>NUCLEOTIDE SEQUENCE [LARGE SCALE GENOMIC DNA]</scope>
    <source>
        <strain evidence="1">SpSt-853</strain>
    </source>
</reference>
<comment type="caution">
    <text evidence="1">The sequence shown here is derived from an EMBL/GenBank/DDBJ whole genome shotgun (WGS) entry which is preliminary data.</text>
</comment>
<dbReference type="AlphaFoldDB" id="A0A7C5AM39"/>
<gene>
    <name evidence="1" type="ORF">ENW48_04575</name>
</gene>